<evidence type="ECO:0000313" key="3">
    <source>
        <dbReference type="EMBL" id="AVK74882.1"/>
    </source>
</evidence>
<dbReference type="GeneID" id="36844023"/>
<evidence type="ECO:0000259" key="2">
    <source>
        <dbReference type="PROSITE" id="PS50181"/>
    </source>
</evidence>
<proteinExistence type="predicted"/>
<dbReference type="InterPro" id="IPR001810">
    <property type="entry name" value="F-box_dom"/>
</dbReference>
<dbReference type="Pfam" id="PF12937">
    <property type="entry name" value="F-box-like"/>
    <property type="match status" value="1"/>
</dbReference>
<feature type="region of interest" description="Disordered" evidence="1">
    <location>
        <begin position="663"/>
        <end position="682"/>
    </location>
</feature>
<accession>A0A2U7U917</accession>
<sequence length="682" mass="74286">MAIEILPHEIWTHVLSYCDAVDVWRLARTCRAAACTALDPVHILGPGYRRAAARLCTGHLCLARLGALVDDDFFEAAEPAPLGIVRDDDCRRAEGADDKAQRSDLKRRVLDGDGWYRVGARRLVETAPTSLSYGPPSLCHLPPSLVHRMGPLAAWLLVDVAAQARRHGLATDDPTRCDTCWLAGDGTHGPGLCVQRSGAAGCKWTWGFWRHGRQVGPGVVITDAAPKDMGAHSAPVFSLAWTWTHQWHCLAHDSSTVLPRLSVTRSITVHTESDRGREVRHEATLVDANGRRCVLVCALDAVGGLVGSLLRLCAPRPVSGSQTSPTVYHDRPWSASEHLDRLWVIEVERNGATREIVAVGDLNEYGDPMVSSRAWRSLAVSGSYATRVIDVTRADRPDSCPLMITWNVDQIEDHVALFASSHMARGRGLRMEMLDLRDDTWATGAVPAPVYSGSATGYMFKPLTAYGHGCICASLDDGGSLAVIRAHFVCGAPRDHCLFTPARGCLVQAAEWQWKYDGALETYVLSPRGRGTVRLASGIEILCEWPTDRRSTCAPRVVHVRRIPPLSPSTMPDGLALADGMVPGEATLLNPLDSSTLDALDARWSRRIPETGSSFLRTYHGWTMRAAQMVAHMIAQSALRFRVNTVGVGPVTVDFAAEDKPICAHDGPQPVPTPTQTTQTHI</sequence>
<dbReference type="SUPFAM" id="SSF81383">
    <property type="entry name" value="F-box domain"/>
    <property type="match status" value="1"/>
</dbReference>
<dbReference type="RefSeq" id="YP_009483151.1">
    <property type="nucleotide sequence ID" value="NC_037667.1"/>
</dbReference>
<dbReference type="PROSITE" id="PS50181">
    <property type="entry name" value="FBOX"/>
    <property type="match status" value="1"/>
</dbReference>
<dbReference type="Proteomes" id="UP000248852">
    <property type="component" value="Segment"/>
</dbReference>
<dbReference type="EMBL" id="MG011689">
    <property type="protein sequence ID" value="AVK74882.1"/>
    <property type="molecule type" value="Genomic_DNA"/>
</dbReference>
<dbReference type="CDD" id="cd09917">
    <property type="entry name" value="F-box_SF"/>
    <property type="match status" value="1"/>
</dbReference>
<protein>
    <submittedName>
        <fullName evidence="3">F-box incomplete domain containing protein</fullName>
    </submittedName>
</protein>
<dbReference type="KEGG" id="vg:36844023"/>
<organism evidence="3">
    <name type="scientific">Pandoravirus quercus</name>
    <dbReference type="NCBI Taxonomy" id="2107709"/>
    <lineage>
        <taxon>Viruses</taxon>
        <taxon>Pandoravirus</taxon>
    </lineage>
</organism>
<feature type="domain" description="F-box" evidence="2">
    <location>
        <begin position="1"/>
        <end position="31"/>
    </location>
</feature>
<evidence type="ECO:0000256" key="1">
    <source>
        <dbReference type="SAM" id="MobiDB-lite"/>
    </source>
</evidence>
<reference evidence="3" key="1">
    <citation type="journal article" date="2018" name="Nat. Commun.">
        <title>Diversity and evolution of the emerging Pandoraviridae family.</title>
        <authorList>
            <person name="Legendre M."/>
            <person name="Fabre E."/>
            <person name="Poirot O."/>
            <person name="Jeudy S."/>
            <person name="Lartigue A."/>
            <person name="Alempic J.M."/>
            <person name="Beucher L."/>
            <person name="Philippe N."/>
            <person name="Bertaux L."/>
            <person name="Christo-Foroux E."/>
            <person name="Labadie K."/>
            <person name="Coute Y."/>
            <person name="Abergel C."/>
            <person name="Claverie J.M."/>
        </authorList>
    </citation>
    <scope>NUCLEOTIDE SEQUENCE [LARGE SCALE GENOMIC DNA]</scope>
    <source>
        <strain evidence="3">Quercus</strain>
    </source>
</reference>
<name>A0A2U7U917_9VIRU</name>
<dbReference type="InterPro" id="IPR036047">
    <property type="entry name" value="F-box-like_dom_sf"/>
</dbReference>
<gene>
    <name evidence="3" type="ORF">pqer_cds_460</name>
</gene>